<dbReference type="AlphaFoldDB" id="A0A486XL54"/>
<proteinExistence type="predicted"/>
<gene>
    <name evidence="1" type="ORF">BAL341_1075</name>
</gene>
<evidence type="ECO:0000313" key="1">
    <source>
        <dbReference type="EMBL" id="VHO02900.1"/>
    </source>
</evidence>
<dbReference type="EMBL" id="CAAJGR010000078">
    <property type="protein sequence ID" value="VHO02900.1"/>
    <property type="molecule type" value="Genomic_DNA"/>
</dbReference>
<accession>A0A486XL54</accession>
<sequence length="156" mass="16160">MASLMLVACQQGQANSEAANQRVAPAPLVEPIDPAANPAAAVKARKQQMAEQVNLNAMRSEILALIGNAEADTVEQCRVVGFGAKPCGGPASYIAFSVQHKNESVILALIEKYNSAAKAENERLGLMSDCAVVPKPAVVLKNGVCTLQAAGAGAEF</sequence>
<organism evidence="1">
    <name type="scientific">Rheinheimera sp. BAL341</name>
    <dbReference type="NCBI Taxonomy" id="1708203"/>
    <lineage>
        <taxon>Bacteria</taxon>
        <taxon>Pseudomonadati</taxon>
        <taxon>Pseudomonadota</taxon>
        <taxon>Gammaproteobacteria</taxon>
        <taxon>Chromatiales</taxon>
        <taxon>Chromatiaceae</taxon>
        <taxon>Rheinheimera</taxon>
    </lineage>
</organism>
<name>A0A486XL54_9GAMM</name>
<protein>
    <submittedName>
        <fullName evidence="1">Uncharacterized protein</fullName>
    </submittedName>
</protein>
<reference evidence="1" key="1">
    <citation type="submission" date="2019-04" db="EMBL/GenBank/DDBJ databases">
        <authorList>
            <person name="Brambilla D."/>
        </authorList>
    </citation>
    <scope>NUCLEOTIDE SEQUENCE</scope>
    <source>
        <strain evidence="1">BAL1</strain>
    </source>
</reference>